<dbReference type="RefSeq" id="WP_268061814.1">
    <property type="nucleotide sequence ID" value="NZ_JAPQFJ010000012.1"/>
</dbReference>
<dbReference type="Gene3D" id="1.10.3210.10">
    <property type="entry name" value="Hypothetical protein af1432"/>
    <property type="match status" value="1"/>
</dbReference>
<organism evidence="3 4">
    <name type="scientific">Clostridium brassicae</name>
    <dbReference type="NCBI Taxonomy" id="2999072"/>
    <lineage>
        <taxon>Bacteria</taxon>
        <taxon>Bacillati</taxon>
        <taxon>Bacillota</taxon>
        <taxon>Clostridia</taxon>
        <taxon>Eubacteriales</taxon>
        <taxon>Clostridiaceae</taxon>
        <taxon>Clostridium</taxon>
    </lineage>
</organism>
<evidence type="ECO:0000313" key="3">
    <source>
        <dbReference type="EMBL" id="MCY6959387.1"/>
    </source>
</evidence>
<comment type="caution">
    <text evidence="3">The sequence shown here is derived from an EMBL/GenBank/DDBJ whole genome shotgun (WGS) entry which is preliminary data.</text>
</comment>
<evidence type="ECO:0000259" key="2">
    <source>
        <dbReference type="PROSITE" id="PS51832"/>
    </source>
</evidence>
<dbReference type="PROSITE" id="PS51832">
    <property type="entry name" value="HD_GYP"/>
    <property type="match status" value="1"/>
</dbReference>
<protein>
    <submittedName>
        <fullName evidence="3">HD-GYP domain-containing protein</fullName>
    </submittedName>
</protein>
<accession>A0ABT4DAQ3</accession>
<dbReference type="InterPro" id="IPR037522">
    <property type="entry name" value="HD_GYP_dom"/>
</dbReference>
<dbReference type="InterPro" id="IPR003607">
    <property type="entry name" value="HD/PDEase_dom"/>
</dbReference>
<reference evidence="3" key="1">
    <citation type="submission" date="2022-12" db="EMBL/GenBank/DDBJ databases">
        <title>Clostridium sp. nov., isolated from industrial wastewater.</title>
        <authorList>
            <person name="Jiayan W."/>
        </authorList>
    </citation>
    <scope>NUCLEOTIDE SEQUENCE</scope>
    <source>
        <strain evidence="3">ZC22-4</strain>
    </source>
</reference>
<dbReference type="SMART" id="SM00471">
    <property type="entry name" value="HDc"/>
    <property type="match status" value="1"/>
</dbReference>
<gene>
    <name evidence="3" type="ORF">OW729_12285</name>
</gene>
<proteinExistence type="predicted"/>
<keyword evidence="4" id="KW-1185">Reference proteome</keyword>
<dbReference type="Proteomes" id="UP001144612">
    <property type="component" value="Unassembled WGS sequence"/>
</dbReference>
<feature type="domain" description="HD-GYP" evidence="2">
    <location>
        <begin position="104"/>
        <end position="300"/>
    </location>
</feature>
<dbReference type="SUPFAM" id="SSF109604">
    <property type="entry name" value="HD-domain/PDEase-like"/>
    <property type="match status" value="1"/>
</dbReference>
<dbReference type="PANTHER" id="PTHR43155">
    <property type="entry name" value="CYCLIC DI-GMP PHOSPHODIESTERASE PA4108-RELATED"/>
    <property type="match status" value="1"/>
</dbReference>
<dbReference type="PANTHER" id="PTHR43155:SF2">
    <property type="entry name" value="CYCLIC DI-GMP PHOSPHODIESTERASE PA4108"/>
    <property type="match status" value="1"/>
</dbReference>
<sequence length="392" mass="44836">MRFVPANCLREGMKLGRNVYSNDNVVLLAKDVILTEKYIKDIHKLVINGVYIEDALSENIRIENIISEGLRINAVKSIKKIYNNPKNIGKTLDSVEHIAKNMMHEILNSKSIMINMIDIKTYDDYMYSHSVNVGVLCAVMGIGLNLEETKIQKLITSALLHDIGKVFIPKEVIDKKENLTNEEKKIIQSHSEKGYRYIKQHYNVPITSYVGILQHHERYDGKGYPDGKKAEAISIFGRIIRICDAYDNLITETPTKKAYLPSDAIEYIMAYNGTIFDPKLVKIFLKKVAPYPLGTIVILSNGKKGIVVKNNEECSTRPIIKLIPDEDEENKGQNKHRNLHNTKEYKQNKQNKQSKNLKGKESKDLEPDENKGVYDLLQDWNYRNVTIVGVEQ</sequence>
<evidence type="ECO:0000313" key="4">
    <source>
        <dbReference type="Proteomes" id="UP001144612"/>
    </source>
</evidence>
<feature type="region of interest" description="Disordered" evidence="1">
    <location>
        <begin position="325"/>
        <end position="370"/>
    </location>
</feature>
<dbReference type="EMBL" id="JAPQFJ010000012">
    <property type="protein sequence ID" value="MCY6959387.1"/>
    <property type="molecule type" value="Genomic_DNA"/>
</dbReference>
<feature type="compositionally biased region" description="Basic and acidic residues" evidence="1">
    <location>
        <begin position="358"/>
        <end position="370"/>
    </location>
</feature>
<evidence type="ECO:0000256" key="1">
    <source>
        <dbReference type="SAM" id="MobiDB-lite"/>
    </source>
</evidence>
<dbReference type="Pfam" id="PF13487">
    <property type="entry name" value="HD_5"/>
    <property type="match status" value="1"/>
</dbReference>
<name>A0ABT4DAQ3_9CLOT</name>
<dbReference type="CDD" id="cd00077">
    <property type="entry name" value="HDc"/>
    <property type="match status" value="1"/>
</dbReference>